<sequence length="176" mass="19781">MIDYLESQKAAALEFMHALVYRQDERVVDLITASHPPTYHAYIGADRLPSLDDLADSPSMRMKNLLNAGENNGAWKHLHKTNLDNLLEARLKAFGTSTMCSERIIAIVQRENICAIRFREVNRTAALDKTSTLRLHFDGDKIDSINEYIDARKSSGFERAVGAEKLPSLSKICVSM</sequence>
<organism evidence="1 2">
    <name type="scientific">Teratosphaeria nubilosa</name>
    <dbReference type="NCBI Taxonomy" id="161662"/>
    <lineage>
        <taxon>Eukaryota</taxon>
        <taxon>Fungi</taxon>
        <taxon>Dikarya</taxon>
        <taxon>Ascomycota</taxon>
        <taxon>Pezizomycotina</taxon>
        <taxon>Dothideomycetes</taxon>
        <taxon>Dothideomycetidae</taxon>
        <taxon>Mycosphaerellales</taxon>
        <taxon>Teratosphaeriaceae</taxon>
        <taxon>Teratosphaeria</taxon>
    </lineage>
</organism>
<evidence type="ECO:0000313" key="2">
    <source>
        <dbReference type="Proteomes" id="UP000799436"/>
    </source>
</evidence>
<name>A0A6G1LJH9_9PEZI</name>
<keyword evidence="2" id="KW-1185">Reference proteome</keyword>
<gene>
    <name evidence="1" type="ORF">EJ03DRAFT_348261</name>
</gene>
<reference evidence="1" key="1">
    <citation type="journal article" date="2020" name="Stud. Mycol.">
        <title>101 Dothideomycetes genomes: a test case for predicting lifestyles and emergence of pathogens.</title>
        <authorList>
            <person name="Haridas S."/>
            <person name="Albert R."/>
            <person name="Binder M."/>
            <person name="Bloem J."/>
            <person name="Labutti K."/>
            <person name="Salamov A."/>
            <person name="Andreopoulos B."/>
            <person name="Baker S."/>
            <person name="Barry K."/>
            <person name="Bills G."/>
            <person name="Bluhm B."/>
            <person name="Cannon C."/>
            <person name="Castanera R."/>
            <person name="Culley D."/>
            <person name="Daum C."/>
            <person name="Ezra D."/>
            <person name="Gonzalez J."/>
            <person name="Henrissat B."/>
            <person name="Kuo A."/>
            <person name="Liang C."/>
            <person name="Lipzen A."/>
            <person name="Lutzoni F."/>
            <person name="Magnuson J."/>
            <person name="Mondo S."/>
            <person name="Nolan M."/>
            <person name="Ohm R."/>
            <person name="Pangilinan J."/>
            <person name="Park H.-J."/>
            <person name="Ramirez L."/>
            <person name="Alfaro M."/>
            <person name="Sun H."/>
            <person name="Tritt A."/>
            <person name="Yoshinaga Y."/>
            <person name="Zwiers L.-H."/>
            <person name="Turgeon B."/>
            <person name="Goodwin S."/>
            <person name="Spatafora J."/>
            <person name="Crous P."/>
            <person name="Grigoriev I."/>
        </authorList>
    </citation>
    <scope>NUCLEOTIDE SEQUENCE</scope>
    <source>
        <strain evidence="1">CBS 116005</strain>
    </source>
</reference>
<dbReference type="OrthoDB" id="3830266at2759"/>
<dbReference type="AlphaFoldDB" id="A0A6G1LJH9"/>
<protein>
    <submittedName>
        <fullName evidence="1">Uncharacterized protein</fullName>
    </submittedName>
</protein>
<accession>A0A6G1LJH9</accession>
<dbReference type="EMBL" id="ML995813">
    <property type="protein sequence ID" value="KAF2772729.1"/>
    <property type="molecule type" value="Genomic_DNA"/>
</dbReference>
<dbReference type="Proteomes" id="UP000799436">
    <property type="component" value="Unassembled WGS sequence"/>
</dbReference>
<evidence type="ECO:0000313" key="1">
    <source>
        <dbReference type="EMBL" id="KAF2772729.1"/>
    </source>
</evidence>
<proteinExistence type="predicted"/>